<gene>
    <name evidence="1" type="ORF">A2W58_02225</name>
</gene>
<dbReference type="PANTHER" id="PTHR43649:SF12">
    <property type="entry name" value="DIACETYLCHITOBIOSE BINDING PROTEIN DASA"/>
    <property type="match status" value="1"/>
</dbReference>
<accession>A0A1G2TA67</accession>
<evidence type="ECO:0000313" key="1">
    <source>
        <dbReference type="EMBL" id="OHA93639.1"/>
    </source>
</evidence>
<dbReference type="Proteomes" id="UP000179264">
    <property type="component" value="Unassembled WGS sequence"/>
</dbReference>
<dbReference type="EMBL" id="MHVL01000015">
    <property type="protein sequence ID" value="OHA93639.1"/>
    <property type="molecule type" value="Genomic_DNA"/>
</dbReference>
<dbReference type="SUPFAM" id="SSF53850">
    <property type="entry name" value="Periplasmic binding protein-like II"/>
    <property type="match status" value="1"/>
</dbReference>
<dbReference type="Pfam" id="PF01547">
    <property type="entry name" value="SBP_bac_1"/>
    <property type="match status" value="1"/>
</dbReference>
<protein>
    <recommendedName>
        <fullName evidence="3">ABC transporter substrate-binding protein</fullName>
    </recommendedName>
</protein>
<dbReference type="InterPro" id="IPR006059">
    <property type="entry name" value="SBP"/>
</dbReference>
<evidence type="ECO:0000313" key="2">
    <source>
        <dbReference type="Proteomes" id="UP000179264"/>
    </source>
</evidence>
<name>A0A1G2TA67_9BACT</name>
<organism evidence="1 2">
    <name type="scientific">Candidatus Zambryskibacteria bacterium RIFCSPHIGHO2_02_38_10.5</name>
    <dbReference type="NCBI Taxonomy" id="1802742"/>
    <lineage>
        <taxon>Bacteria</taxon>
        <taxon>Candidatus Zambryskiibacteriota</taxon>
    </lineage>
</organism>
<dbReference type="PANTHER" id="PTHR43649">
    <property type="entry name" value="ARABINOSE-BINDING PROTEIN-RELATED"/>
    <property type="match status" value="1"/>
</dbReference>
<sequence>MSNFKIVLTAIFAICIVVGIALFALSKGSSTTTAANLVVWGTLPTEVFNAAYKNSSLESNKQISISYVKVPEGTFDADFLEALASGQGPDIVLIKDTSVYKHRNKLFVIPYDSYSARNFKDNFLPVGEIFLSAEGVVALPFTLDPLVMYWNRDMFSNALIPTPPKYWDEIYGLVDKMTKRDSGGNILQSVIALGAFSNITNAKEIVSQLLLQAGTPIVSRSLQGVISVLNSQFDYPIAPSQSAINFYTQFGNPTSPAYSWNRSLPSSLNFFLSGNLAMYIGFASEISSIQQKNPNLNFDVTYVPQIRDAPKKLVFAHSYSLSIVKQSKQIAGAFLALAGLTENSSLKSVGQITLLPPVRLDLIKELPIDSFQVVFYNSALLSKSWIDPDGVATATIFRDMIDSITSGRKRQNEALSDANLELNSLLSK</sequence>
<dbReference type="InterPro" id="IPR050490">
    <property type="entry name" value="Bact_solute-bd_prot1"/>
</dbReference>
<proteinExistence type="predicted"/>
<dbReference type="AlphaFoldDB" id="A0A1G2TA67"/>
<evidence type="ECO:0008006" key="3">
    <source>
        <dbReference type="Google" id="ProtNLM"/>
    </source>
</evidence>
<dbReference type="Gene3D" id="3.40.190.10">
    <property type="entry name" value="Periplasmic binding protein-like II"/>
    <property type="match status" value="1"/>
</dbReference>
<comment type="caution">
    <text evidence="1">The sequence shown here is derived from an EMBL/GenBank/DDBJ whole genome shotgun (WGS) entry which is preliminary data.</text>
</comment>
<reference evidence="1 2" key="1">
    <citation type="journal article" date="2016" name="Nat. Commun.">
        <title>Thousands of microbial genomes shed light on interconnected biogeochemical processes in an aquifer system.</title>
        <authorList>
            <person name="Anantharaman K."/>
            <person name="Brown C.T."/>
            <person name="Hug L.A."/>
            <person name="Sharon I."/>
            <person name="Castelle C.J."/>
            <person name="Probst A.J."/>
            <person name="Thomas B.C."/>
            <person name="Singh A."/>
            <person name="Wilkins M.J."/>
            <person name="Karaoz U."/>
            <person name="Brodie E.L."/>
            <person name="Williams K.H."/>
            <person name="Hubbard S.S."/>
            <person name="Banfield J.F."/>
        </authorList>
    </citation>
    <scope>NUCLEOTIDE SEQUENCE [LARGE SCALE GENOMIC DNA]</scope>
</reference>